<dbReference type="EMBL" id="PITJ01000132">
    <property type="protein sequence ID" value="TBU04463.1"/>
    <property type="molecule type" value="Genomic_DNA"/>
</dbReference>
<accession>A0A4Q9L9P9</accession>
<comment type="caution">
    <text evidence="1">The sequence shown here is derived from an EMBL/GenBank/DDBJ whole genome shotgun (WGS) entry which is preliminary data.</text>
</comment>
<organism evidence="1 2">
    <name type="scientific">Hamiltosporidium tvaerminnensis</name>
    <dbReference type="NCBI Taxonomy" id="1176355"/>
    <lineage>
        <taxon>Eukaryota</taxon>
        <taxon>Fungi</taxon>
        <taxon>Fungi incertae sedis</taxon>
        <taxon>Microsporidia</taxon>
        <taxon>Dubosqiidae</taxon>
        <taxon>Hamiltosporidium</taxon>
    </lineage>
</organism>
<evidence type="ECO:0000313" key="2">
    <source>
        <dbReference type="Proteomes" id="UP000292362"/>
    </source>
</evidence>
<dbReference type="AlphaFoldDB" id="A0A4Q9L9P9"/>
<reference evidence="1 2" key="1">
    <citation type="submission" date="2017-12" db="EMBL/GenBank/DDBJ databases">
        <authorList>
            <person name="Pombert J.-F."/>
            <person name="Haag K.L."/>
            <person name="Ebert D."/>
        </authorList>
    </citation>
    <scope>NUCLEOTIDE SEQUENCE [LARGE SCALE GENOMIC DNA]</scope>
    <source>
        <strain evidence="1">FI-OER-3-3</strain>
    </source>
</reference>
<name>A0A4Q9L9P9_9MICR</name>
<evidence type="ECO:0000313" key="1">
    <source>
        <dbReference type="EMBL" id="TBU04463.1"/>
    </source>
</evidence>
<dbReference type="Proteomes" id="UP000292362">
    <property type="component" value="Unassembled WGS sequence"/>
</dbReference>
<proteinExistence type="predicted"/>
<dbReference type="VEuPathDB" id="MicrosporidiaDB:CWI37_0132p0030"/>
<protein>
    <submittedName>
        <fullName evidence="1">Uncharacterized protein</fullName>
    </submittedName>
</protein>
<gene>
    <name evidence="1" type="ORF">CWI37_0132p0030</name>
</gene>
<sequence length="560" mass="66948">MKNNERRELTRFYDLIKRKDYKKIEMSLNTISKINATAISDPKDLDLLKQYTKNKEILKIIMRNDIKFLLCNKRKIHKEMINTVLYLDNAYIKEIKDIMIDNIIIQKYENYVYSMKSNIRKLCELKKAIDWFENSLDSLRLNESDIPPQWNLEGEFVFKFCVLTKQIICNIIFHNNIDNKDYLDGLKYILEFEKKYCNHIFSDNCCENNNNTNNDKNKKIIFKNTGVELVEDNKSSLNDPLDVETDTKITKKDLEDLKKNCKHRKMLSQIFIPYIEIYVKFLFIEARKIEMDQSKKEMKIVCGFIEFFRIIGEIFLEIQYFESEKIYEYFLAEVNSIAIRFIEKIEHKRNFKEAVLILNTFSYVESTSVDLFKKIYEKNNKICCENVIQKELRLKEAQEYTFIDKYYQKYFKQLELSDKNLKFSEFLSNFLQNEIFGADLLGISEDVMLFLLELSISFIFSKIMFLKLNTSKAEQLLFEVSDFKNIHRNKLIYVPLISMLEKYLKIFLCNPNDTETFITNFFHFSSGSFSFSQIISVLEDAKNNVNLFVRYKVRVKDKNK</sequence>